<sequence length="331" mass="37153">MDYHCITIDIHRTIPETCPELSEGEDDDASPANGGAGTDCGFVFSGTSTRGRRILSFLVTFHIRIEERDLEFGDINRMEFGDINPHVLPCAHTLNMATLTYSDKPILDESKYAAVSWRQALWMKVKVNLLPLVVLNEILLSPFVSRSKDKPLKRVKGDGSFRYLTDVLPGPQVQLLMGSSVSVYSNWATTHHLPILIDELEDGGKLFWIGPKRTEKMLLYCHGGAFIFPVQDWTISFWRYIQLELEKRGIYVGVAIMSYSLIPVSDFPTPLRQTCQALNHLLTVEKVKPSNLQLVGDSAGGNLVSQVLSTMLHPLFSPPIIPPERNSEERI</sequence>
<evidence type="ECO:0000313" key="4">
    <source>
        <dbReference type="Proteomes" id="UP000518752"/>
    </source>
</evidence>
<dbReference type="AlphaFoldDB" id="A0A8H5M2B4"/>
<name>A0A8H5M2B4_9AGAR</name>
<dbReference type="OrthoDB" id="2152029at2759"/>
<dbReference type="SUPFAM" id="SSF53474">
    <property type="entry name" value="alpha/beta-Hydrolases"/>
    <property type="match status" value="1"/>
</dbReference>
<dbReference type="Proteomes" id="UP000518752">
    <property type="component" value="Unassembled WGS sequence"/>
</dbReference>
<organism evidence="3 4">
    <name type="scientific">Collybiopsis confluens</name>
    <dbReference type="NCBI Taxonomy" id="2823264"/>
    <lineage>
        <taxon>Eukaryota</taxon>
        <taxon>Fungi</taxon>
        <taxon>Dikarya</taxon>
        <taxon>Basidiomycota</taxon>
        <taxon>Agaricomycotina</taxon>
        <taxon>Agaricomycetes</taxon>
        <taxon>Agaricomycetidae</taxon>
        <taxon>Agaricales</taxon>
        <taxon>Marasmiineae</taxon>
        <taxon>Omphalotaceae</taxon>
        <taxon>Collybiopsis</taxon>
    </lineage>
</organism>
<dbReference type="EMBL" id="JAACJN010000078">
    <property type="protein sequence ID" value="KAF5378217.1"/>
    <property type="molecule type" value="Genomic_DNA"/>
</dbReference>
<evidence type="ECO:0000256" key="1">
    <source>
        <dbReference type="ARBA" id="ARBA00022801"/>
    </source>
</evidence>
<keyword evidence="1" id="KW-0378">Hydrolase</keyword>
<evidence type="ECO:0000259" key="2">
    <source>
        <dbReference type="Pfam" id="PF07859"/>
    </source>
</evidence>
<dbReference type="Gene3D" id="3.40.50.1820">
    <property type="entry name" value="alpha/beta hydrolase"/>
    <property type="match status" value="1"/>
</dbReference>
<dbReference type="InterPro" id="IPR013094">
    <property type="entry name" value="AB_hydrolase_3"/>
</dbReference>
<reference evidence="3 4" key="1">
    <citation type="journal article" date="2020" name="ISME J.">
        <title>Uncovering the hidden diversity of litter-decomposition mechanisms in mushroom-forming fungi.</title>
        <authorList>
            <person name="Floudas D."/>
            <person name="Bentzer J."/>
            <person name="Ahren D."/>
            <person name="Johansson T."/>
            <person name="Persson P."/>
            <person name="Tunlid A."/>
        </authorList>
    </citation>
    <scope>NUCLEOTIDE SEQUENCE [LARGE SCALE GENOMIC DNA]</scope>
    <source>
        <strain evidence="3 4">CBS 406.79</strain>
    </source>
</reference>
<comment type="caution">
    <text evidence="3">The sequence shown here is derived from an EMBL/GenBank/DDBJ whole genome shotgun (WGS) entry which is preliminary data.</text>
</comment>
<keyword evidence="4" id="KW-1185">Reference proteome</keyword>
<proteinExistence type="predicted"/>
<dbReference type="GO" id="GO:0016787">
    <property type="term" value="F:hydrolase activity"/>
    <property type="evidence" value="ECO:0007669"/>
    <property type="project" value="UniProtKB-KW"/>
</dbReference>
<dbReference type="Pfam" id="PF07859">
    <property type="entry name" value="Abhydrolase_3"/>
    <property type="match status" value="1"/>
</dbReference>
<dbReference type="PANTHER" id="PTHR48081:SF31">
    <property type="entry name" value="STERYL ACETYL HYDROLASE MUG81-RELATED"/>
    <property type="match status" value="1"/>
</dbReference>
<dbReference type="InterPro" id="IPR029058">
    <property type="entry name" value="AB_hydrolase_fold"/>
</dbReference>
<gene>
    <name evidence="3" type="ORF">D9757_009173</name>
</gene>
<accession>A0A8H5M2B4</accession>
<dbReference type="PANTHER" id="PTHR48081">
    <property type="entry name" value="AB HYDROLASE SUPERFAMILY PROTEIN C4A8.06C"/>
    <property type="match status" value="1"/>
</dbReference>
<feature type="domain" description="Alpha/beta hydrolase fold-3" evidence="2">
    <location>
        <begin position="218"/>
        <end position="308"/>
    </location>
</feature>
<dbReference type="InterPro" id="IPR050300">
    <property type="entry name" value="GDXG_lipolytic_enzyme"/>
</dbReference>
<protein>
    <recommendedName>
        <fullName evidence="2">Alpha/beta hydrolase fold-3 domain-containing protein</fullName>
    </recommendedName>
</protein>
<evidence type="ECO:0000313" key="3">
    <source>
        <dbReference type="EMBL" id="KAF5378217.1"/>
    </source>
</evidence>